<keyword evidence="7" id="KW-1133">Transmembrane helix</keyword>
<keyword evidence="4" id="KW-0067">ATP-binding</keyword>
<evidence type="ECO:0000256" key="2">
    <source>
        <dbReference type="ARBA" id="ARBA00022801"/>
    </source>
</evidence>
<feature type="region of interest" description="Disordered" evidence="6">
    <location>
        <begin position="607"/>
        <end position="642"/>
    </location>
</feature>
<sequence>MLNFHYGIVIDSGSSGSRIQIYRWQDPEVVKEFASPAELALPPKIYHDEKWTHKISPGISTFGEKTNKIWNDHYKKLINFALTVVPQDKVASTPIYVLSTAGMRLLPEKQRNAVLKETCRSLQKNSNFLINDCADHVQVIDGGTEGIYGWLALNYLMGQFDNYEVHDETHESIGFMDMGGASTQIAFVPSSPEEIKKHDEDLSRVVLRNINGELQTWRVFVETWLGFGANQARSRYLKNLISLSTYSKLLKKTVLDPCMPKDAQIKGFEQDGKKYNIKGTGNYESCIRDIYPLLMTHLPCVDEPCLFNGMHTPQMNFEKDKFVGVSEYWYTANDIFHSGGEYNFHSFNEKVKGFCESSWEDVLKNSKDGQYSQLPESFLYDACFKASWVVNVLHEGFKLPRLGLDINALPDSSDVTAVEKVHVPFKSADSVNGDELSWTLGKILLVASSNIEAADSQKVGLTLSEISTKHNSDDEDSDDEEASTFPMFYTFILLALMFFVLYKMGLKLVNRVVNAFNRPSPMRMPPSIKPGLNWMKTHSPSFVRPHIARVVNYIELQQQTGLSNELESGPSFPSASPLANNLADLSVLRTRSTINLHETDDNSRPVEFLNKPFTNPKKNALFENRDSIPRVSSSSSVARTKP</sequence>
<proteinExistence type="inferred from homology"/>
<dbReference type="EMBL" id="LT635759">
    <property type="protein sequence ID" value="SGZ53274.1"/>
    <property type="molecule type" value="Genomic_DNA"/>
</dbReference>
<dbReference type="Gene3D" id="3.30.420.150">
    <property type="entry name" value="Exopolyphosphatase. Domain 2"/>
    <property type="match status" value="1"/>
</dbReference>
<dbReference type="Proteomes" id="UP000182334">
    <property type="component" value="Chromosome IV"/>
</dbReference>
<gene>
    <name evidence="8" type="ORF">SAMEA4029010_CIC11G00000003276</name>
</gene>
<evidence type="ECO:0000256" key="4">
    <source>
        <dbReference type="PIRSR" id="PIRSR600407-2"/>
    </source>
</evidence>
<comment type="similarity">
    <text evidence="1 5">Belongs to the GDA1/CD39 NTPase family.</text>
</comment>
<evidence type="ECO:0000313" key="8">
    <source>
        <dbReference type="EMBL" id="SGZ53274.1"/>
    </source>
</evidence>
<keyword evidence="7" id="KW-0472">Membrane</keyword>
<evidence type="ECO:0000256" key="3">
    <source>
        <dbReference type="PIRSR" id="PIRSR600407-1"/>
    </source>
</evidence>
<dbReference type="GO" id="GO:0005794">
    <property type="term" value="C:Golgi apparatus"/>
    <property type="evidence" value="ECO:0007669"/>
    <property type="project" value="TreeGrafter"/>
</dbReference>
<keyword evidence="7" id="KW-0812">Transmembrane</keyword>
<dbReference type="PANTHER" id="PTHR11782">
    <property type="entry name" value="ADENOSINE/GUANOSINE DIPHOSPHATASE"/>
    <property type="match status" value="1"/>
</dbReference>
<dbReference type="STRING" id="45354.A0A1L0BSR9"/>
<dbReference type="GO" id="GO:0046036">
    <property type="term" value="P:CTP metabolic process"/>
    <property type="evidence" value="ECO:0007669"/>
    <property type="project" value="TreeGrafter"/>
</dbReference>
<evidence type="ECO:0000256" key="6">
    <source>
        <dbReference type="SAM" id="MobiDB-lite"/>
    </source>
</evidence>
<evidence type="ECO:0000313" key="9">
    <source>
        <dbReference type="Proteomes" id="UP000182334"/>
    </source>
</evidence>
<evidence type="ECO:0000256" key="1">
    <source>
        <dbReference type="ARBA" id="ARBA00009283"/>
    </source>
</evidence>
<accession>A0A1L0BSR9</accession>
<keyword evidence="4" id="KW-0547">Nucleotide-binding</keyword>
<feature type="binding site" evidence="4">
    <location>
        <begin position="180"/>
        <end position="184"/>
    </location>
    <ligand>
        <name>ATP</name>
        <dbReference type="ChEBI" id="CHEBI:30616"/>
    </ligand>
</feature>
<keyword evidence="9" id="KW-1185">Reference proteome</keyword>
<evidence type="ECO:0000256" key="7">
    <source>
        <dbReference type="SAM" id="Phobius"/>
    </source>
</evidence>
<feature type="transmembrane region" description="Helical" evidence="7">
    <location>
        <begin position="485"/>
        <end position="502"/>
    </location>
</feature>
<name>A0A1L0BSR9_9ASCO</name>
<dbReference type="CDD" id="cd24039">
    <property type="entry name" value="ASKHA_NBD_YND1-like"/>
    <property type="match status" value="1"/>
</dbReference>
<dbReference type="PROSITE" id="PS01238">
    <property type="entry name" value="GDA1_CD39_NTPASE"/>
    <property type="match status" value="1"/>
</dbReference>
<dbReference type="GO" id="GO:0006256">
    <property type="term" value="P:UDP catabolic process"/>
    <property type="evidence" value="ECO:0007669"/>
    <property type="project" value="TreeGrafter"/>
</dbReference>
<reference evidence="8 9" key="1">
    <citation type="submission" date="2016-10" db="EMBL/GenBank/DDBJ databases">
        <authorList>
            <person name="de Groot N.N."/>
        </authorList>
    </citation>
    <scope>NUCLEOTIDE SEQUENCE [LARGE SCALE GENOMIC DNA]</scope>
    <source>
        <strain evidence="8 9">CBS 141442</strain>
    </source>
</reference>
<dbReference type="GO" id="GO:0005524">
    <property type="term" value="F:ATP binding"/>
    <property type="evidence" value="ECO:0007669"/>
    <property type="project" value="UniProtKB-KW"/>
</dbReference>
<dbReference type="OrthoDB" id="6372431at2759"/>
<dbReference type="AlphaFoldDB" id="A0A1L0BSR9"/>
<dbReference type="PANTHER" id="PTHR11782:SF121">
    <property type="entry name" value="NUCLEOSIDE-DIPHOSPHATASE MIG-23"/>
    <property type="match status" value="1"/>
</dbReference>
<dbReference type="Gene3D" id="3.30.420.40">
    <property type="match status" value="1"/>
</dbReference>
<keyword evidence="2 5" id="KW-0378">Hydrolase</keyword>
<dbReference type="GO" id="GO:0016020">
    <property type="term" value="C:membrane"/>
    <property type="evidence" value="ECO:0007669"/>
    <property type="project" value="TreeGrafter"/>
</dbReference>
<protein>
    <submittedName>
        <fullName evidence="8">CIC11C00000003276</fullName>
    </submittedName>
</protein>
<dbReference type="InterPro" id="IPR000407">
    <property type="entry name" value="GDA1_CD39_NTPase"/>
</dbReference>
<dbReference type="Pfam" id="PF01150">
    <property type="entry name" value="GDA1_CD39"/>
    <property type="match status" value="1"/>
</dbReference>
<organism evidence="8 9">
    <name type="scientific">Sungouiella intermedia</name>
    <dbReference type="NCBI Taxonomy" id="45354"/>
    <lineage>
        <taxon>Eukaryota</taxon>
        <taxon>Fungi</taxon>
        <taxon>Dikarya</taxon>
        <taxon>Ascomycota</taxon>
        <taxon>Saccharomycotina</taxon>
        <taxon>Pichiomycetes</taxon>
        <taxon>Metschnikowiaceae</taxon>
        <taxon>Sungouiella</taxon>
    </lineage>
</organism>
<evidence type="ECO:0000256" key="5">
    <source>
        <dbReference type="RuleBase" id="RU003833"/>
    </source>
</evidence>
<feature type="active site" description="Proton acceptor" evidence="3">
    <location>
        <position position="145"/>
    </location>
</feature>
<dbReference type="GO" id="GO:0004382">
    <property type="term" value="F:GDP phosphatase activity"/>
    <property type="evidence" value="ECO:0007669"/>
    <property type="project" value="TreeGrafter"/>
</dbReference>
<feature type="compositionally biased region" description="Low complexity" evidence="6">
    <location>
        <begin position="631"/>
        <end position="642"/>
    </location>
</feature>
<dbReference type="GO" id="GO:0045134">
    <property type="term" value="F:UDP phosphatase activity"/>
    <property type="evidence" value="ECO:0007669"/>
    <property type="project" value="TreeGrafter"/>
</dbReference>
<dbReference type="GO" id="GO:0017111">
    <property type="term" value="F:ribonucleoside triphosphate phosphatase activity"/>
    <property type="evidence" value="ECO:0007669"/>
    <property type="project" value="TreeGrafter"/>
</dbReference>